<dbReference type="SUPFAM" id="SSF47954">
    <property type="entry name" value="Cyclin-like"/>
    <property type="match status" value="2"/>
</dbReference>
<protein>
    <submittedName>
        <fullName evidence="5">G1/S-specific cyclin-E (inferred by orthology to a D. melanogaster protein)</fullName>
    </submittedName>
</protein>
<dbReference type="PANTHER" id="PTHR10177">
    <property type="entry name" value="CYCLINS"/>
    <property type="match status" value="1"/>
</dbReference>
<comment type="similarity">
    <text evidence="1">Belongs to the cyclin family.</text>
</comment>
<dbReference type="InterPro" id="IPR006671">
    <property type="entry name" value="Cyclin_N"/>
</dbReference>
<evidence type="ECO:0000313" key="5">
    <source>
        <dbReference type="WBParaSite" id="SVE_1856400.1"/>
    </source>
</evidence>
<dbReference type="Gene3D" id="1.10.472.10">
    <property type="entry name" value="Cyclin-like"/>
    <property type="match status" value="1"/>
</dbReference>
<feature type="domain" description="Cyclin-like" evidence="3">
    <location>
        <begin position="208"/>
        <end position="292"/>
    </location>
</feature>
<evidence type="ECO:0000259" key="3">
    <source>
        <dbReference type="SMART" id="SM00385"/>
    </source>
</evidence>
<reference evidence="4" key="1">
    <citation type="submission" date="2014-07" db="EMBL/GenBank/DDBJ databases">
        <authorList>
            <person name="Martin A.A"/>
            <person name="De Silva N."/>
        </authorList>
    </citation>
    <scope>NUCLEOTIDE SEQUENCE</scope>
</reference>
<dbReference type="SMART" id="SM00385">
    <property type="entry name" value="CYCLIN"/>
    <property type="match status" value="1"/>
</dbReference>
<accession>A0A0K0G1H3</accession>
<keyword evidence="4" id="KW-1185">Reference proteome</keyword>
<proteinExistence type="inferred from homology"/>
<evidence type="ECO:0000256" key="2">
    <source>
        <dbReference type="SAM" id="MobiDB-lite"/>
    </source>
</evidence>
<evidence type="ECO:0000313" key="4">
    <source>
        <dbReference type="Proteomes" id="UP000035680"/>
    </source>
</evidence>
<feature type="compositionally biased region" description="Polar residues" evidence="2">
    <location>
        <begin position="1"/>
        <end position="23"/>
    </location>
</feature>
<dbReference type="InterPro" id="IPR013763">
    <property type="entry name" value="Cyclin-like_dom"/>
</dbReference>
<reference evidence="5" key="2">
    <citation type="submission" date="2015-08" db="UniProtKB">
        <authorList>
            <consortium name="WormBaseParasite"/>
        </authorList>
    </citation>
    <scope>IDENTIFICATION</scope>
</reference>
<dbReference type="InterPro" id="IPR039361">
    <property type="entry name" value="Cyclin"/>
</dbReference>
<dbReference type="STRING" id="75913.A0A0K0G1H3"/>
<dbReference type="WBParaSite" id="SVE_1856400.1">
    <property type="protein sequence ID" value="SVE_1856400.1"/>
    <property type="gene ID" value="SVE_1856400"/>
</dbReference>
<dbReference type="InterPro" id="IPR036915">
    <property type="entry name" value="Cyclin-like_sf"/>
</dbReference>
<organism evidence="4 5">
    <name type="scientific">Strongyloides venezuelensis</name>
    <name type="common">Threadworm</name>
    <dbReference type="NCBI Taxonomy" id="75913"/>
    <lineage>
        <taxon>Eukaryota</taxon>
        <taxon>Metazoa</taxon>
        <taxon>Ecdysozoa</taxon>
        <taxon>Nematoda</taxon>
        <taxon>Chromadorea</taxon>
        <taxon>Rhabditida</taxon>
        <taxon>Tylenchina</taxon>
        <taxon>Panagrolaimomorpha</taxon>
        <taxon>Strongyloidoidea</taxon>
        <taxon>Strongyloididae</taxon>
        <taxon>Strongyloides</taxon>
    </lineage>
</organism>
<feature type="region of interest" description="Disordered" evidence="2">
    <location>
        <begin position="325"/>
        <end position="377"/>
    </location>
</feature>
<feature type="compositionally biased region" description="Low complexity" evidence="2">
    <location>
        <begin position="354"/>
        <end position="372"/>
    </location>
</feature>
<feature type="region of interest" description="Disordered" evidence="2">
    <location>
        <begin position="1"/>
        <end position="77"/>
    </location>
</feature>
<dbReference type="AlphaFoldDB" id="A0A0K0G1H3"/>
<dbReference type="Proteomes" id="UP000035680">
    <property type="component" value="Unassembled WGS sequence"/>
</dbReference>
<evidence type="ECO:0000256" key="1">
    <source>
        <dbReference type="RuleBase" id="RU000383"/>
    </source>
</evidence>
<sequence length="530" mass="60334">MPKPSSTNQTNANLNSNTTQVPKSSRKRRSELELLEGQSNNQELTKEGFLANIEEEKDSSLNSPVTRQTVKRRKEGLNESANDLRCEEDFNECNSPSQVMLSQNTGTKTVTEVKKSPDGKIDVVSDGTTSTFSPKGSFDNFHIEYNIYQDVSSRDDNPQHPPEIYIYGSPYDVIDLMYEKAKIYPRAYIKGREMATKITYSHRITILSWLMSFAYEEKQSRITYHIAVNFFDRFLAVTLIKPSMYQLVAAACLKLASKIEEVIPISGDSLVLESGDAFTLKQLMKMEAIITHELAFAMNPLTMIHFIDVYFRIISFTCDMQNCTTPTSTETPSKVNDTINTSIATPSSLPNVDSTSNSLTSTPSSSRLSIHSGSENEVPDEIDSFLYNDSPTELQSELIHYYISAAAMADFISLTNPHLFYNPSKLAAAILYAHFADFDGYINFSKFKKEDLKEEFTYIKPFFDRVDKIVEDYKTKYEQFLTDVQRSLEDNRCELPVDAQHRIQTSSLLFNEHLEDQSLKEHIEEYQKNL</sequence>
<name>A0A0K0G1H3_STRVS</name>
<dbReference type="Pfam" id="PF00134">
    <property type="entry name" value="Cyclin_N"/>
    <property type="match status" value="1"/>
</dbReference>
<feature type="compositionally biased region" description="Polar residues" evidence="2">
    <location>
        <begin position="325"/>
        <end position="353"/>
    </location>
</feature>
<keyword evidence="1" id="KW-0195">Cyclin</keyword>